<accession>A0AAU9IY36</accession>
<dbReference type="Proteomes" id="UP001162131">
    <property type="component" value="Unassembled WGS sequence"/>
</dbReference>
<name>A0AAU9IY36_9CILI</name>
<keyword evidence="2" id="KW-1185">Reference proteome</keyword>
<comment type="caution">
    <text evidence="1">The sequence shown here is derived from an EMBL/GenBank/DDBJ whole genome shotgun (WGS) entry which is preliminary data.</text>
</comment>
<sequence>MLTIGSRLFVLVKRYLIIKILKKEPPPLGFDPDYNPLLIQDLFVDDPCTIPFKVTTDGNRVFDGNYSIEVRFIEDHKFRTPTLINVFHWDLEIKYQKLILIVKTAHILNPMRFNWNTDDIHTNPEIYNILENVNSAKYRAGIMPMPQNLCQTVSSSKENKQKFKEVKHYEIIDCENDNEHPQMLIETILYENKENLCSTELNARMSGDMIPLQDTLESHSNTKSNAQIIEQFPMWAINYLKYKYNVR</sequence>
<dbReference type="AlphaFoldDB" id="A0AAU9IY36"/>
<dbReference type="EMBL" id="CAJZBQ010000020">
    <property type="protein sequence ID" value="CAG9318055.1"/>
    <property type="molecule type" value="Genomic_DNA"/>
</dbReference>
<evidence type="ECO:0000313" key="2">
    <source>
        <dbReference type="Proteomes" id="UP001162131"/>
    </source>
</evidence>
<evidence type="ECO:0000313" key="1">
    <source>
        <dbReference type="EMBL" id="CAG9318055.1"/>
    </source>
</evidence>
<proteinExistence type="predicted"/>
<reference evidence="1" key="1">
    <citation type="submission" date="2021-09" db="EMBL/GenBank/DDBJ databases">
        <authorList>
            <consortium name="AG Swart"/>
            <person name="Singh M."/>
            <person name="Singh A."/>
            <person name="Seah K."/>
            <person name="Emmerich C."/>
        </authorList>
    </citation>
    <scope>NUCLEOTIDE SEQUENCE</scope>
    <source>
        <strain evidence="1">ATCC30299</strain>
    </source>
</reference>
<gene>
    <name evidence="1" type="ORF">BSTOLATCC_MIC20539</name>
</gene>
<organism evidence="1 2">
    <name type="scientific">Blepharisma stoltei</name>
    <dbReference type="NCBI Taxonomy" id="1481888"/>
    <lineage>
        <taxon>Eukaryota</taxon>
        <taxon>Sar</taxon>
        <taxon>Alveolata</taxon>
        <taxon>Ciliophora</taxon>
        <taxon>Postciliodesmatophora</taxon>
        <taxon>Heterotrichea</taxon>
        <taxon>Heterotrichida</taxon>
        <taxon>Blepharismidae</taxon>
        <taxon>Blepharisma</taxon>
    </lineage>
</organism>
<protein>
    <submittedName>
        <fullName evidence="1">Uncharacterized protein</fullName>
    </submittedName>
</protein>